<keyword evidence="2" id="KW-1185">Reference proteome</keyword>
<comment type="caution">
    <text evidence="1">The sequence shown here is derived from an EMBL/GenBank/DDBJ whole genome shotgun (WGS) entry which is preliminary data.</text>
</comment>
<name>A0ABU7V521_9MICO</name>
<dbReference type="SUPFAM" id="SSF52980">
    <property type="entry name" value="Restriction endonuclease-like"/>
    <property type="match status" value="1"/>
</dbReference>
<dbReference type="Proteomes" id="UP001351900">
    <property type="component" value="Unassembled WGS sequence"/>
</dbReference>
<gene>
    <name evidence="1" type="ORF">V2V91_04335</name>
</gene>
<dbReference type="RefSeq" id="WP_331790927.1">
    <property type="nucleotide sequence ID" value="NZ_BAAAUO010000005.1"/>
</dbReference>
<dbReference type="Gene3D" id="3.40.960.10">
    <property type="entry name" value="VSR Endonuclease"/>
    <property type="match status" value="1"/>
</dbReference>
<proteinExistence type="predicted"/>
<organism evidence="1 2">
    <name type="scientific">Microbacterium schleiferi</name>
    <dbReference type="NCBI Taxonomy" id="69362"/>
    <lineage>
        <taxon>Bacteria</taxon>
        <taxon>Bacillati</taxon>
        <taxon>Actinomycetota</taxon>
        <taxon>Actinomycetes</taxon>
        <taxon>Micrococcales</taxon>
        <taxon>Microbacteriaceae</taxon>
        <taxon>Microbacterium</taxon>
    </lineage>
</organism>
<evidence type="ECO:0008006" key="3">
    <source>
        <dbReference type="Google" id="ProtNLM"/>
    </source>
</evidence>
<protein>
    <recommendedName>
        <fullName evidence="3">DUF559 domain-containing protein</fullName>
    </recommendedName>
</protein>
<evidence type="ECO:0000313" key="2">
    <source>
        <dbReference type="Proteomes" id="UP001351900"/>
    </source>
</evidence>
<reference evidence="1 2" key="1">
    <citation type="submission" date="2024-01" db="EMBL/GenBank/DDBJ databases">
        <title>the genome sequence of strain Microbacterium schleiferi NBRC 15075.</title>
        <authorList>
            <person name="Ding Y."/>
            <person name="Zhang G."/>
        </authorList>
    </citation>
    <scope>NUCLEOTIDE SEQUENCE [LARGE SCALE GENOMIC DNA]</scope>
    <source>
        <strain evidence="1 2">NBRC 15075</strain>
    </source>
</reference>
<evidence type="ECO:0000313" key="1">
    <source>
        <dbReference type="EMBL" id="MEF2254365.1"/>
    </source>
</evidence>
<dbReference type="InterPro" id="IPR011335">
    <property type="entry name" value="Restrct_endonuc-II-like"/>
</dbReference>
<dbReference type="EMBL" id="JAZHOV010000002">
    <property type="protein sequence ID" value="MEF2254365.1"/>
    <property type="molecule type" value="Genomic_DNA"/>
</dbReference>
<accession>A0ABU7V521</accession>
<sequence length="307" mass="34623">MDLGTAFSVKHARQRGVTPSRLRASDLEIPFRGVRQLRADPPNTVEIRLLDSMDAYAQRMTEHEFFSHISAAVLWGMPLPRRMLRASTLDVAVIWPRRAPASQGVRGHALRPWMCEIVRHPEFGVSVSSPAATWAMLSSRYRSVDDAVVAGDAVIRDKMHRDDPPPLTTLTSLQLAADAGRRIRGGILRDALPLIHPRSRSRPESVMRLLLGRAGLSGFLPNFDVFDGDVWIAQVDFALPRILLALEYEGEHHLTDPVQWAKDIARVERLIELGWRVIRVTKADVFGAPELLVRRIRRAVDQGRWHT</sequence>